<comment type="caution">
    <text evidence="2">The sequence shown here is derived from an EMBL/GenBank/DDBJ whole genome shotgun (WGS) entry which is preliminary data.</text>
</comment>
<evidence type="ECO:0000313" key="3">
    <source>
        <dbReference type="Proteomes" id="UP000609879"/>
    </source>
</evidence>
<protein>
    <submittedName>
        <fullName evidence="2">Uncharacterized protein</fullName>
    </submittedName>
</protein>
<proteinExistence type="predicted"/>
<sequence length="71" mass="7310">MDALVVVLLVMLAVRAVGTVSVALVRPARADVRRRAAAPGPCLSPVMALPPASATGSGRLRDRRGGHDDVP</sequence>
<organism evidence="2 3">
    <name type="scientific">Paractinoplanes deccanensis</name>
    <dbReference type="NCBI Taxonomy" id="113561"/>
    <lineage>
        <taxon>Bacteria</taxon>
        <taxon>Bacillati</taxon>
        <taxon>Actinomycetota</taxon>
        <taxon>Actinomycetes</taxon>
        <taxon>Micromonosporales</taxon>
        <taxon>Micromonosporaceae</taxon>
        <taxon>Paractinoplanes</taxon>
    </lineage>
</organism>
<reference evidence="2 3" key="1">
    <citation type="submission" date="2021-01" db="EMBL/GenBank/DDBJ databases">
        <title>Whole genome shotgun sequence of Actinoplanes deccanensis NBRC 13994.</title>
        <authorList>
            <person name="Komaki H."/>
            <person name="Tamura T."/>
        </authorList>
    </citation>
    <scope>NUCLEOTIDE SEQUENCE [LARGE SCALE GENOMIC DNA]</scope>
    <source>
        <strain evidence="2 3">NBRC 13994</strain>
    </source>
</reference>
<feature type="compositionally biased region" description="Basic and acidic residues" evidence="1">
    <location>
        <begin position="59"/>
        <end position="71"/>
    </location>
</feature>
<dbReference type="Proteomes" id="UP000609879">
    <property type="component" value="Unassembled WGS sequence"/>
</dbReference>
<gene>
    <name evidence="2" type="ORF">Ade02nite_70760</name>
</gene>
<keyword evidence="3" id="KW-1185">Reference proteome</keyword>
<evidence type="ECO:0000256" key="1">
    <source>
        <dbReference type="SAM" id="MobiDB-lite"/>
    </source>
</evidence>
<name>A0ABQ3YF53_9ACTN</name>
<evidence type="ECO:0000313" key="2">
    <source>
        <dbReference type="EMBL" id="GID78435.1"/>
    </source>
</evidence>
<feature type="region of interest" description="Disordered" evidence="1">
    <location>
        <begin position="48"/>
        <end position="71"/>
    </location>
</feature>
<dbReference type="EMBL" id="BOMI01000146">
    <property type="protein sequence ID" value="GID78435.1"/>
    <property type="molecule type" value="Genomic_DNA"/>
</dbReference>
<accession>A0ABQ3YF53</accession>